<evidence type="ECO:0000313" key="3">
    <source>
        <dbReference type="EMBL" id="AUX48067.1"/>
    </source>
</evidence>
<dbReference type="GO" id="GO:0005737">
    <property type="term" value="C:cytoplasm"/>
    <property type="evidence" value="ECO:0007669"/>
    <property type="project" value="TreeGrafter"/>
</dbReference>
<dbReference type="GO" id="GO:0005524">
    <property type="term" value="F:ATP binding"/>
    <property type="evidence" value="ECO:0007669"/>
    <property type="project" value="UniProtKB-KW"/>
</dbReference>
<dbReference type="PANTHER" id="PTHR16305:SF28">
    <property type="entry name" value="GUANYLATE CYCLASE DOMAIN-CONTAINING PROTEIN"/>
    <property type="match status" value="1"/>
</dbReference>
<dbReference type="PANTHER" id="PTHR16305">
    <property type="entry name" value="TESTICULAR SOLUBLE ADENYLYL CYCLASE"/>
    <property type="match status" value="1"/>
</dbReference>
<protein>
    <recommendedName>
        <fullName evidence="5">Orc1-like AAA ATPase domain-containing protein</fullName>
    </recommendedName>
</protein>
<dbReference type="GO" id="GO:0004016">
    <property type="term" value="F:adenylate cyclase activity"/>
    <property type="evidence" value="ECO:0007669"/>
    <property type="project" value="TreeGrafter"/>
</dbReference>
<evidence type="ECO:0000256" key="2">
    <source>
        <dbReference type="ARBA" id="ARBA00022840"/>
    </source>
</evidence>
<dbReference type="Proteomes" id="UP000238348">
    <property type="component" value="Chromosome"/>
</dbReference>
<accession>A0A2L0F974</accession>
<sequence length="277" mass="30110">MLKRRYPTMDLGVSRGDSIGAGSAFAMLAGSLRSALGIAAGEAVEARRDKLEQAVGRLLPGAERTRVMMFLGELISAPYTDEDRPLLRAARQSPGLMADRIQEAYVDYARAVTDAQPMLVVLEDLHWGDAPSVRSFGQALRELRDQPFVVVAFARPEVHDLFPRLWTAQGCSEVRLRPLPARAAELLVRSALGKDVDAQTVAALVEQADGNTFYLEELIRAVAEGRAGALPETVLGMVEARLAALGAEERRLLRAASVFGEVCCKGGTIRRRKSNPE</sequence>
<dbReference type="EMBL" id="CP012673">
    <property type="protein sequence ID" value="AUX48067.1"/>
    <property type="molecule type" value="Genomic_DNA"/>
</dbReference>
<proteinExistence type="predicted"/>
<evidence type="ECO:0000256" key="1">
    <source>
        <dbReference type="ARBA" id="ARBA00022741"/>
    </source>
</evidence>
<reference evidence="3 4" key="1">
    <citation type="submission" date="2015-09" db="EMBL/GenBank/DDBJ databases">
        <title>Sorangium comparison.</title>
        <authorList>
            <person name="Zaburannyi N."/>
            <person name="Bunk B."/>
            <person name="Overmann J."/>
            <person name="Mueller R."/>
        </authorList>
    </citation>
    <scope>NUCLEOTIDE SEQUENCE [LARGE SCALE GENOMIC DNA]</scope>
    <source>
        <strain evidence="3 4">So ce26</strain>
    </source>
</reference>
<name>A0A2L0F974_SORCE</name>
<organism evidence="3 4">
    <name type="scientific">Sorangium cellulosum</name>
    <name type="common">Polyangium cellulosum</name>
    <dbReference type="NCBI Taxonomy" id="56"/>
    <lineage>
        <taxon>Bacteria</taxon>
        <taxon>Pseudomonadati</taxon>
        <taxon>Myxococcota</taxon>
        <taxon>Polyangia</taxon>
        <taxon>Polyangiales</taxon>
        <taxon>Polyangiaceae</taxon>
        <taxon>Sorangium</taxon>
    </lineage>
</organism>
<evidence type="ECO:0008006" key="5">
    <source>
        <dbReference type="Google" id="ProtNLM"/>
    </source>
</evidence>
<dbReference type="RefSeq" id="WP_234024098.1">
    <property type="nucleotide sequence ID" value="NZ_CP012673.1"/>
</dbReference>
<gene>
    <name evidence="3" type="ORF">SOCE26_095940</name>
</gene>
<keyword evidence="1" id="KW-0547">Nucleotide-binding</keyword>
<dbReference type="AlphaFoldDB" id="A0A2L0F974"/>
<evidence type="ECO:0000313" key="4">
    <source>
        <dbReference type="Proteomes" id="UP000238348"/>
    </source>
</evidence>
<keyword evidence="2" id="KW-0067">ATP-binding</keyword>